<evidence type="ECO:0000256" key="3">
    <source>
        <dbReference type="ARBA" id="ARBA00022840"/>
    </source>
</evidence>
<dbReference type="InterPro" id="IPR015866">
    <property type="entry name" value="Ser-tRNA-synth_1_N"/>
</dbReference>
<dbReference type="GO" id="GO:0004828">
    <property type="term" value="F:serine-tRNA ligase activity"/>
    <property type="evidence" value="ECO:0007669"/>
    <property type="project" value="UniProtKB-UniRule"/>
</dbReference>
<feature type="binding site" evidence="6 7">
    <location>
        <position position="282"/>
    </location>
    <ligand>
        <name>L-serine</name>
        <dbReference type="ChEBI" id="CHEBI:33384"/>
    </ligand>
</feature>
<feature type="binding site" evidence="7">
    <location>
        <position position="228"/>
    </location>
    <ligand>
        <name>L-serine</name>
        <dbReference type="ChEBI" id="CHEBI:33384"/>
    </ligand>
</feature>
<feature type="binding site" evidence="8">
    <location>
        <begin position="275"/>
        <end position="278"/>
    </location>
    <ligand>
        <name>ATP</name>
        <dbReference type="ChEBI" id="CHEBI:30616"/>
    </ligand>
</feature>
<evidence type="ECO:0000256" key="2">
    <source>
        <dbReference type="ARBA" id="ARBA00022741"/>
    </source>
</evidence>
<dbReference type="GO" id="GO:0006434">
    <property type="term" value="P:seryl-tRNA aminoacylation"/>
    <property type="evidence" value="ECO:0007669"/>
    <property type="project" value="UniProtKB-UniRule"/>
</dbReference>
<dbReference type="SUPFAM" id="SSF46589">
    <property type="entry name" value="tRNA-binding arm"/>
    <property type="match status" value="1"/>
</dbReference>
<feature type="domain" description="Aminoacyl-transfer RNA synthetases class-II family profile" evidence="9">
    <location>
        <begin position="137"/>
        <end position="405"/>
    </location>
</feature>
<evidence type="ECO:0000313" key="11">
    <source>
        <dbReference type="Proteomes" id="UP000198949"/>
    </source>
</evidence>
<organism evidence="10 11">
    <name type="scientific">Glycomyces harbinensis</name>
    <dbReference type="NCBI Taxonomy" id="58114"/>
    <lineage>
        <taxon>Bacteria</taxon>
        <taxon>Bacillati</taxon>
        <taxon>Actinomycetota</taxon>
        <taxon>Actinomycetes</taxon>
        <taxon>Glycomycetales</taxon>
        <taxon>Glycomycetaceae</taxon>
        <taxon>Glycomyces</taxon>
    </lineage>
</organism>
<dbReference type="HAMAP" id="MF_00176">
    <property type="entry name" value="Ser_tRNA_synth_type1"/>
    <property type="match status" value="1"/>
</dbReference>
<evidence type="ECO:0000256" key="1">
    <source>
        <dbReference type="ARBA" id="ARBA00022598"/>
    </source>
</evidence>
<dbReference type="PIRSF" id="PIRSF001529">
    <property type="entry name" value="Ser-tRNA-synth_IIa"/>
    <property type="match status" value="1"/>
</dbReference>
<protein>
    <recommendedName>
        <fullName evidence="6">Serine--tRNA ligase</fullName>
        <ecNumber evidence="6">6.1.1.11</ecNumber>
    </recommendedName>
    <alternativeName>
        <fullName evidence="6">Seryl-tRNA synthetase</fullName>
        <shortName evidence="6">SerRS</shortName>
    </alternativeName>
    <alternativeName>
        <fullName evidence="6">Seryl-tRNA(Ser/Sec) synthetase</fullName>
    </alternativeName>
</protein>
<evidence type="ECO:0000259" key="9">
    <source>
        <dbReference type="PROSITE" id="PS50862"/>
    </source>
</evidence>
<sequence length="422" mass="46358">MGVIDLRALRDDPDAYRDSQRKRGASADAVDSLLSADAEHRSALQSFETLRAEQKGLGKRIAGAGPEEKQALLERTKTLSEEVKAAELRVTATASAFDAAAKSLPNLVADGAPAGGEDDYIVLREVGEKRDIADPRDHLEIGTALGLLDTERGAKTSGARFYYLTGDGALLQLAMLNLAIQQAVETGFTPMIPPVLVRPEAMEGTGFLGEHADEIYYLERDEMYLVGTSEVPLAAYHSGENLGELMQPRRYAAWSSCFRREAGSYGKDTRGIIRVHQFDKVEMFAFCRPEDAAAEHEKLLSYEEQMLQKMELPYRVIDVAAGDLGTSASRKFDCEAWVPTQGRYRELTSTSNCTTFQARRLNVKYRDEQGKNAVAATLNGTLATTRWLVAILENHQQPDGSVAVPKALQPFLGKDVIEPKKA</sequence>
<feature type="binding site" evidence="6">
    <location>
        <position position="275"/>
    </location>
    <ligand>
        <name>ATP</name>
        <dbReference type="ChEBI" id="CHEBI:30616"/>
    </ligand>
</feature>
<dbReference type="GO" id="GO:0005524">
    <property type="term" value="F:ATP binding"/>
    <property type="evidence" value="ECO:0007669"/>
    <property type="project" value="UniProtKB-UniRule"/>
</dbReference>
<dbReference type="PROSITE" id="PS50862">
    <property type="entry name" value="AA_TRNA_LIGASE_II"/>
    <property type="match status" value="1"/>
</dbReference>
<dbReference type="Pfam" id="PF02403">
    <property type="entry name" value="Seryl_tRNA_N"/>
    <property type="match status" value="1"/>
</dbReference>
<keyword evidence="2 6" id="KW-0547">Nucleotide-binding</keyword>
<dbReference type="UniPathway" id="UPA00906">
    <property type="reaction ID" value="UER00895"/>
</dbReference>
<evidence type="ECO:0000313" key="10">
    <source>
        <dbReference type="EMBL" id="SDD55310.1"/>
    </source>
</evidence>
<dbReference type="InterPro" id="IPR002314">
    <property type="entry name" value="aa-tRNA-synt_IIb"/>
</dbReference>
<keyword evidence="4 6" id="KW-0648">Protein biosynthesis</keyword>
<keyword evidence="3 6" id="KW-0067">ATP-binding</keyword>
<reference evidence="11" key="1">
    <citation type="submission" date="2016-10" db="EMBL/GenBank/DDBJ databases">
        <authorList>
            <person name="Varghese N."/>
            <person name="Submissions S."/>
        </authorList>
    </citation>
    <scope>NUCLEOTIDE SEQUENCE [LARGE SCALE GENOMIC DNA]</scope>
    <source>
        <strain evidence="11">CGMCC 4.3516</strain>
    </source>
</reference>
<dbReference type="InterPro" id="IPR002317">
    <property type="entry name" value="Ser-tRNA-ligase_type_1"/>
</dbReference>
<comment type="similarity">
    <text evidence="6">Belongs to the class-II aminoacyl-tRNA synthetase family. Type-1 seryl-tRNA synthetase subfamily.</text>
</comment>
<dbReference type="EMBL" id="FNAD01000005">
    <property type="protein sequence ID" value="SDD55310.1"/>
    <property type="molecule type" value="Genomic_DNA"/>
</dbReference>
<comment type="subcellular location">
    <subcellularLocation>
        <location evidence="6">Cytoplasm</location>
    </subcellularLocation>
</comment>
<keyword evidence="5 6" id="KW-0030">Aminoacyl-tRNA synthetase</keyword>
<dbReference type="NCBIfam" id="TIGR00414">
    <property type="entry name" value="serS"/>
    <property type="match status" value="1"/>
</dbReference>
<name>A0A1G6VNT2_9ACTN</name>
<dbReference type="AlphaFoldDB" id="A0A1G6VNT2"/>
<dbReference type="GO" id="GO:0005737">
    <property type="term" value="C:cytoplasm"/>
    <property type="evidence" value="ECO:0007669"/>
    <property type="project" value="UniProtKB-SubCell"/>
</dbReference>
<dbReference type="PANTHER" id="PTHR11778">
    <property type="entry name" value="SERYL-TRNA SYNTHETASE"/>
    <property type="match status" value="1"/>
</dbReference>
<evidence type="ECO:0000256" key="6">
    <source>
        <dbReference type="HAMAP-Rule" id="MF_00176"/>
    </source>
</evidence>
<keyword evidence="1 6" id="KW-0436">Ligase</keyword>
<dbReference type="EC" id="6.1.1.11" evidence="6"/>
<dbReference type="InterPro" id="IPR010978">
    <property type="entry name" value="tRNA-bd_arm"/>
</dbReference>
<feature type="binding site" evidence="6">
    <location>
        <begin position="228"/>
        <end position="230"/>
    </location>
    <ligand>
        <name>L-serine</name>
        <dbReference type="ChEBI" id="CHEBI:33384"/>
    </ligand>
</feature>
<dbReference type="PRINTS" id="PR00981">
    <property type="entry name" value="TRNASYNTHSER"/>
</dbReference>
<dbReference type="CDD" id="cd00770">
    <property type="entry name" value="SerRS_core"/>
    <property type="match status" value="1"/>
</dbReference>
<feature type="site" description="Important for serine binding" evidence="7">
    <location>
        <position position="381"/>
    </location>
</feature>
<dbReference type="InterPro" id="IPR045864">
    <property type="entry name" value="aa-tRNA-synth_II/BPL/LPL"/>
</dbReference>
<comment type="subunit">
    <text evidence="6">Homodimer. The tRNA molecule binds across the dimer.</text>
</comment>
<evidence type="ECO:0000256" key="8">
    <source>
        <dbReference type="PIRSR" id="PIRSR001529-2"/>
    </source>
</evidence>
<comment type="function">
    <text evidence="6">Catalyzes the attachment of serine to tRNA(Ser). Is also able to aminoacylate tRNA(Sec) with serine, to form the misacylated tRNA L-seryl-tRNA(Sec), which will be further converted into selenocysteinyl-tRNA(Sec).</text>
</comment>
<feature type="binding site" evidence="6">
    <location>
        <position position="381"/>
    </location>
    <ligand>
        <name>L-serine</name>
        <dbReference type="ChEBI" id="CHEBI:33384"/>
    </ligand>
</feature>
<feature type="binding site" evidence="7">
    <location>
        <position position="259"/>
    </location>
    <ligand>
        <name>L-serine</name>
        <dbReference type="ChEBI" id="CHEBI:33384"/>
    </ligand>
</feature>
<dbReference type="InterPro" id="IPR042103">
    <property type="entry name" value="SerRS_1_N_sf"/>
</dbReference>
<gene>
    <name evidence="6" type="primary">serS</name>
    <name evidence="10" type="ORF">SAMN05216270_10554</name>
</gene>
<comment type="pathway">
    <text evidence="6">Aminoacyl-tRNA biosynthesis; selenocysteinyl-tRNA(Sec) biosynthesis; L-seryl-tRNA(Sec) from L-serine and tRNA(Sec): step 1/1.</text>
</comment>
<accession>A0A1G6VNT2</accession>
<proteinExistence type="inferred from homology"/>
<dbReference type="Gene3D" id="3.30.930.10">
    <property type="entry name" value="Bira Bifunctional Protein, Domain 2"/>
    <property type="match status" value="1"/>
</dbReference>
<dbReference type="SUPFAM" id="SSF55681">
    <property type="entry name" value="Class II aaRS and biotin synthetases"/>
    <property type="match status" value="1"/>
</dbReference>
<comment type="catalytic activity">
    <reaction evidence="6">
        <text>tRNA(Sec) + L-serine + ATP = L-seryl-tRNA(Sec) + AMP + diphosphate + H(+)</text>
        <dbReference type="Rhea" id="RHEA:42580"/>
        <dbReference type="Rhea" id="RHEA-COMP:9742"/>
        <dbReference type="Rhea" id="RHEA-COMP:10128"/>
        <dbReference type="ChEBI" id="CHEBI:15378"/>
        <dbReference type="ChEBI" id="CHEBI:30616"/>
        <dbReference type="ChEBI" id="CHEBI:33019"/>
        <dbReference type="ChEBI" id="CHEBI:33384"/>
        <dbReference type="ChEBI" id="CHEBI:78442"/>
        <dbReference type="ChEBI" id="CHEBI:78533"/>
        <dbReference type="ChEBI" id="CHEBI:456215"/>
        <dbReference type="EC" id="6.1.1.11"/>
    </reaction>
</comment>
<evidence type="ECO:0000256" key="4">
    <source>
        <dbReference type="ARBA" id="ARBA00022917"/>
    </source>
</evidence>
<dbReference type="Gene3D" id="1.10.287.40">
    <property type="entry name" value="Serine-tRNA synthetase, tRNA binding domain"/>
    <property type="match status" value="1"/>
</dbReference>
<feature type="binding site" evidence="6 8">
    <location>
        <begin position="259"/>
        <end position="261"/>
    </location>
    <ligand>
        <name>ATP</name>
        <dbReference type="ChEBI" id="CHEBI:30616"/>
    </ligand>
</feature>
<keyword evidence="11" id="KW-1185">Reference proteome</keyword>
<dbReference type="InterPro" id="IPR033729">
    <property type="entry name" value="SerRS_core"/>
</dbReference>
<dbReference type="Proteomes" id="UP000198949">
    <property type="component" value="Unassembled WGS sequence"/>
</dbReference>
<comment type="catalytic activity">
    <reaction evidence="6">
        <text>tRNA(Ser) + L-serine + ATP = L-seryl-tRNA(Ser) + AMP + diphosphate + H(+)</text>
        <dbReference type="Rhea" id="RHEA:12292"/>
        <dbReference type="Rhea" id="RHEA-COMP:9669"/>
        <dbReference type="Rhea" id="RHEA-COMP:9703"/>
        <dbReference type="ChEBI" id="CHEBI:15378"/>
        <dbReference type="ChEBI" id="CHEBI:30616"/>
        <dbReference type="ChEBI" id="CHEBI:33019"/>
        <dbReference type="ChEBI" id="CHEBI:33384"/>
        <dbReference type="ChEBI" id="CHEBI:78442"/>
        <dbReference type="ChEBI" id="CHEBI:78533"/>
        <dbReference type="ChEBI" id="CHEBI:456215"/>
        <dbReference type="EC" id="6.1.1.11"/>
    </reaction>
</comment>
<feature type="binding site" evidence="7">
    <location>
        <position position="379"/>
    </location>
    <ligand>
        <name>L-serine</name>
        <dbReference type="ChEBI" id="CHEBI:33384"/>
    </ligand>
</feature>
<evidence type="ECO:0000256" key="7">
    <source>
        <dbReference type="PIRSR" id="PIRSR001529-1"/>
    </source>
</evidence>
<evidence type="ECO:0000256" key="5">
    <source>
        <dbReference type="ARBA" id="ARBA00023146"/>
    </source>
</evidence>
<dbReference type="STRING" id="58114.SAMN05216270_10554"/>
<keyword evidence="6" id="KW-0963">Cytoplasm</keyword>
<dbReference type="InterPro" id="IPR006195">
    <property type="entry name" value="aa-tRNA-synth_II"/>
</dbReference>
<feature type="binding site" evidence="6 8">
    <location>
        <begin position="346"/>
        <end position="349"/>
    </location>
    <ligand>
        <name>ATP</name>
        <dbReference type="ChEBI" id="CHEBI:30616"/>
    </ligand>
</feature>
<dbReference type="GO" id="GO:0016260">
    <property type="term" value="P:selenocysteine biosynthetic process"/>
    <property type="evidence" value="ECO:0007669"/>
    <property type="project" value="UniProtKB-UniRule"/>
</dbReference>
<comment type="domain">
    <text evidence="6">Consists of two distinct domains, a catalytic core and a N-terminal extension that is involved in tRNA binding.</text>
</comment>
<dbReference type="Pfam" id="PF00587">
    <property type="entry name" value="tRNA-synt_2b"/>
    <property type="match status" value="1"/>
</dbReference>